<name>T1B5U5_9ZZZZ</name>
<gene>
    <name evidence="1" type="ORF">B1A_08529</name>
</gene>
<dbReference type="AlphaFoldDB" id="T1B5U5"/>
<accession>T1B5U5</accession>
<dbReference type="EMBL" id="AUZX01006087">
    <property type="protein sequence ID" value="EQD65372.1"/>
    <property type="molecule type" value="Genomic_DNA"/>
</dbReference>
<protein>
    <submittedName>
        <fullName evidence="1">Uncharacterized protein</fullName>
    </submittedName>
</protein>
<organism evidence="1">
    <name type="scientific">mine drainage metagenome</name>
    <dbReference type="NCBI Taxonomy" id="410659"/>
    <lineage>
        <taxon>unclassified sequences</taxon>
        <taxon>metagenomes</taxon>
        <taxon>ecological metagenomes</taxon>
    </lineage>
</organism>
<evidence type="ECO:0000313" key="1">
    <source>
        <dbReference type="EMBL" id="EQD65372.1"/>
    </source>
</evidence>
<proteinExistence type="predicted"/>
<reference evidence="1" key="1">
    <citation type="submission" date="2013-08" db="EMBL/GenBank/DDBJ databases">
        <authorList>
            <person name="Mendez C."/>
            <person name="Richter M."/>
            <person name="Ferrer M."/>
            <person name="Sanchez J."/>
        </authorList>
    </citation>
    <scope>NUCLEOTIDE SEQUENCE</scope>
</reference>
<reference evidence="1" key="2">
    <citation type="journal article" date="2014" name="ISME J.">
        <title>Microbial stratification in low pH oxic and suboxic macroscopic growths along an acid mine drainage.</title>
        <authorList>
            <person name="Mendez-Garcia C."/>
            <person name="Mesa V."/>
            <person name="Sprenger R.R."/>
            <person name="Richter M."/>
            <person name="Diez M.S."/>
            <person name="Solano J."/>
            <person name="Bargiela R."/>
            <person name="Golyshina O.V."/>
            <person name="Manteca A."/>
            <person name="Ramos J.L."/>
            <person name="Gallego J.R."/>
            <person name="Llorente I."/>
            <person name="Martins Dos Santos V.A."/>
            <person name="Jensen O.N."/>
            <person name="Pelaez A.I."/>
            <person name="Sanchez J."/>
            <person name="Ferrer M."/>
        </authorList>
    </citation>
    <scope>NUCLEOTIDE SEQUENCE</scope>
</reference>
<sequence>GSPALPVRPSRFHEWDRLVRYPLIWLGCADPIETQRVLEEADTERQALRVLLAAWVALCGECSVTVADLRRVARAKGGEALMDAMPSVALDRTGQINAHRLGNYIRERAGQVVDGMQLKDAGQDSHTKTRCYQVEVRRPGASG</sequence>
<feature type="non-terminal residue" evidence="1">
    <location>
        <position position="1"/>
    </location>
</feature>
<comment type="caution">
    <text evidence="1">The sequence shown here is derived from an EMBL/GenBank/DDBJ whole genome shotgun (WGS) entry which is preliminary data.</text>
</comment>